<dbReference type="SUPFAM" id="SSF48576">
    <property type="entry name" value="Terpenoid synthases"/>
    <property type="match status" value="1"/>
</dbReference>
<dbReference type="Pfam" id="PF00348">
    <property type="entry name" value="polyprenyl_synt"/>
    <property type="match status" value="1"/>
</dbReference>
<keyword evidence="5" id="KW-1185">Reference proteome</keyword>
<dbReference type="InterPro" id="IPR008949">
    <property type="entry name" value="Isoprenoid_synthase_dom_sf"/>
</dbReference>
<proteinExistence type="predicted"/>
<evidence type="ECO:0000256" key="1">
    <source>
        <dbReference type="ARBA" id="ARBA00022723"/>
    </source>
</evidence>
<dbReference type="Proteomes" id="UP000253318">
    <property type="component" value="Unassembled WGS sequence"/>
</dbReference>
<gene>
    <name evidence="4" type="ORF">DEF24_23595</name>
</gene>
<dbReference type="GO" id="GO:0046872">
    <property type="term" value="F:metal ion binding"/>
    <property type="evidence" value="ECO:0007669"/>
    <property type="project" value="UniProtKB-KW"/>
</dbReference>
<dbReference type="PROSITE" id="PS00723">
    <property type="entry name" value="POLYPRENYL_SYNTHASE_1"/>
    <property type="match status" value="1"/>
</dbReference>
<protein>
    <submittedName>
        <fullName evidence="4">Polyprenyl synthetase</fullName>
    </submittedName>
</protein>
<keyword evidence="1" id="KW-0479">Metal-binding</keyword>
<evidence type="ECO:0000313" key="4">
    <source>
        <dbReference type="EMBL" id="RCV51053.1"/>
    </source>
</evidence>
<dbReference type="SFLD" id="SFLDS00005">
    <property type="entry name" value="Isoprenoid_Synthase_Type_I"/>
    <property type="match status" value="1"/>
</dbReference>
<sequence>MEDSAAIRWRPDWPERGAAPDLDAHDRPHPGSGVERWWFGADLVGADGPSGLVCSFLRNRAPTATGDAAEAHAVLWFRSGARDRARDGESWFDAPFLEQLRCAAAADPAVDPRVRRAYTEALGDGRAPLPDRLLPAPARVGGGGLDLDFGGVGRLRRDADGGYLVEADGEHSGFALRFAPLLPAVPQPAVDLHGRAGRGAAYAYCVPRLAVTGTYRHGERTSAVDGEGWYEHTFGDAWHPATAGPPASDLVGTWARLRLDNGWHVLAVRLGGTDVASLTTEEHASFALVCAADGERTEAAASLRGCDPWTSLHTLNSYGTGCDIEVPRLRLKLRLRAWFPRQETPSLLFGGGMLQAHVSVTGTLDGRAVGGTGVLEVLTAHRVADFERHITRVRDVTLDEIARLYPARPERPALEARAGLEERPHELEELVVADLHAALVEPVRHALAGLGKSWRSYVATAAIELFGVDSEPYRPLLGAVEVLHTGNLVIDDVEDRSPLRRGRPAVHVEFGEATAINAGTAAYFVFDDVLHRVLPDDERLRLRVYRAYLQVLRAGHAGQALDIAGHRAAMDAAVRTGDAESVLRRVRAVHRLKTAAPVRGIAEIGALIAGAEQAQLRALRDYAEAVGLAYQINDDVMDLRGVTAPDGTGAARPTKHTAEDLRAGKVTMPLAHAVALLPGRAVRDMWHAVRDGAADQQTVTEIARALEKHGVVDACLAEARGMVERAWRPLQAVLPLSHHSVLLRALGGYAARRERE</sequence>
<dbReference type="GO" id="GO:0004659">
    <property type="term" value="F:prenyltransferase activity"/>
    <property type="evidence" value="ECO:0007669"/>
    <property type="project" value="InterPro"/>
</dbReference>
<dbReference type="Gene3D" id="2.40.370.10">
    <property type="entry name" value="AttH-like domain"/>
    <property type="match status" value="2"/>
</dbReference>
<dbReference type="SUPFAM" id="SSF159245">
    <property type="entry name" value="AttH-like"/>
    <property type="match status" value="1"/>
</dbReference>
<dbReference type="OrthoDB" id="9805316at2"/>
<dbReference type="RefSeq" id="WP_114400483.1">
    <property type="nucleotide sequence ID" value="NZ_QEIM01000230.1"/>
</dbReference>
<dbReference type="InterPro" id="IPR023374">
    <property type="entry name" value="AttH-like_dom_sf"/>
</dbReference>
<dbReference type="InterPro" id="IPR033749">
    <property type="entry name" value="Polyprenyl_synt_CS"/>
</dbReference>
<dbReference type="Gene3D" id="1.10.600.10">
    <property type="entry name" value="Farnesyl Diphosphate Synthase"/>
    <property type="match status" value="1"/>
</dbReference>
<dbReference type="PANTHER" id="PTHR12001">
    <property type="entry name" value="GERANYLGERANYL PYROPHOSPHATE SYNTHASE"/>
    <property type="match status" value="1"/>
</dbReference>
<organism evidence="4 5">
    <name type="scientific">Marinitenerispora sediminis</name>
    <dbReference type="NCBI Taxonomy" id="1931232"/>
    <lineage>
        <taxon>Bacteria</taxon>
        <taxon>Bacillati</taxon>
        <taxon>Actinomycetota</taxon>
        <taxon>Actinomycetes</taxon>
        <taxon>Streptosporangiales</taxon>
        <taxon>Nocardiopsidaceae</taxon>
        <taxon>Marinitenerispora</taxon>
    </lineage>
</organism>
<dbReference type="AlphaFoldDB" id="A0A368SZG2"/>
<reference evidence="4 5" key="1">
    <citation type="submission" date="2018-04" db="EMBL/GenBank/DDBJ databases">
        <title>Novel actinobacteria from marine sediment.</title>
        <authorList>
            <person name="Ng Z.Y."/>
            <person name="Tan G.Y.A."/>
        </authorList>
    </citation>
    <scope>NUCLEOTIDE SEQUENCE [LARGE SCALE GENOMIC DNA]</scope>
    <source>
        <strain evidence="4 5">TPS81</strain>
    </source>
</reference>
<dbReference type="PANTHER" id="PTHR12001:SF44">
    <property type="entry name" value="GERANYLGERANYL PYROPHOSPHATE SYNTHASE"/>
    <property type="match status" value="1"/>
</dbReference>
<dbReference type="PROSITE" id="PS00444">
    <property type="entry name" value="POLYPRENYL_SYNTHASE_2"/>
    <property type="match status" value="1"/>
</dbReference>
<evidence type="ECO:0000313" key="5">
    <source>
        <dbReference type="Proteomes" id="UP000253318"/>
    </source>
</evidence>
<comment type="caution">
    <text evidence="4">The sequence shown here is derived from an EMBL/GenBank/DDBJ whole genome shotgun (WGS) entry which is preliminary data.</text>
</comment>
<dbReference type="EMBL" id="QEIN01000263">
    <property type="protein sequence ID" value="RCV51053.1"/>
    <property type="molecule type" value="Genomic_DNA"/>
</dbReference>
<accession>A0A368SZG2</accession>
<dbReference type="InterPro" id="IPR000092">
    <property type="entry name" value="Polyprenyl_synt"/>
</dbReference>
<keyword evidence="2" id="KW-0460">Magnesium</keyword>
<feature type="region of interest" description="Disordered" evidence="3">
    <location>
        <begin position="1"/>
        <end position="27"/>
    </location>
</feature>
<dbReference type="GO" id="GO:0008299">
    <property type="term" value="P:isoprenoid biosynthetic process"/>
    <property type="evidence" value="ECO:0007669"/>
    <property type="project" value="InterPro"/>
</dbReference>
<name>A0A368SZG2_9ACTN</name>
<evidence type="ECO:0000256" key="3">
    <source>
        <dbReference type="SAM" id="MobiDB-lite"/>
    </source>
</evidence>
<evidence type="ECO:0000256" key="2">
    <source>
        <dbReference type="ARBA" id="ARBA00022842"/>
    </source>
</evidence>